<name>A0ABQ9ER78_TEGGR</name>
<protein>
    <recommendedName>
        <fullName evidence="3">BHLH domain-containing protein</fullName>
    </recommendedName>
</protein>
<comment type="caution">
    <text evidence="1">The sequence shown here is derived from an EMBL/GenBank/DDBJ whole genome shotgun (WGS) entry which is preliminary data.</text>
</comment>
<evidence type="ECO:0000313" key="2">
    <source>
        <dbReference type="Proteomes" id="UP001217089"/>
    </source>
</evidence>
<reference evidence="1 2" key="1">
    <citation type="submission" date="2022-12" db="EMBL/GenBank/DDBJ databases">
        <title>Chromosome-level genome of Tegillarca granosa.</title>
        <authorList>
            <person name="Kim J."/>
        </authorList>
    </citation>
    <scope>NUCLEOTIDE SEQUENCE [LARGE SCALE GENOMIC DNA]</scope>
    <source>
        <strain evidence="1">Teg-2019</strain>
        <tissue evidence="1">Adductor muscle</tissue>
    </source>
</reference>
<proteinExistence type="predicted"/>
<organism evidence="1 2">
    <name type="scientific">Tegillarca granosa</name>
    <name type="common">Malaysian cockle</name>
    <name type="synonym">Anadara granosa</name>
    <dbReference type="NCBI Taxonomy" id="220873"/>
    <lineage>
        <taxon>Eukaryota</taxon>
        <taxon>Metazoa</taxon>
        <taxon>Spiralia</taxon>
        <taxon>Lophotrochozoa</taxon>
        <taxon>Mollusca</taxon>
        <taxon>Bivalvia</taxon>
        <taxon>Autobranchia</taxon>
        <taxon>Pteriomorphia</taxon>
        <taxon>Arcoida</taxon>
        <taxon>Arcoidea</taxon>
        <taxon>Arcidae</taxon>
        <taxon>Tegillarca</taxon>
    </lineage>
</organism>
<dbReference type="Proteomes" id="UP001217089">
    <property type="component" value="Unassembled WGS sequence"/>
</dbReference>
<dbReference type="EMBL" id="JARBDR010000748">
    <property type="protein sequence ID" value="KAJ8307713.1"/>
    <property type="molecule type" value="Genomic_DNA"/>
</dbReference>
<accession>A0ABQ9ER78</accession>
<evidence type="ECO:0008006" key="3">
    <source>
        <dbReference type="Google" id="ProtNLM"/>
    </source>
</evidence>
<sequence>MHSKTFKSKRYRDKLRTEIKALEVLIPIDRSALHRKLDSQTVFRLCISFFRLKILFKALSIQESTKDEHDGKPEMTEIPCGNPESLFSGQNCFQVRLIIKDI</sequence>
<gene>
    <name evidence="1" type="ORF">KUTeg_014736</name>
</gene>
<evidence type="ECO:0000313" key="1">
    <source>
        <dbReference type="EMBL" id="KAJ8307713.1"/>
    </source>
</evidence>
<keyword evidence="2" id="KW-1185">Reference proteome</keyword>